<dbReference type="PROSITE" id="PS51379">
    <property type="entry name" value="4FE4S_FER_2"/>
    <property type="match status" value="2"/>
</dbReference>
<dbReference type="PANTHER" id="PTHR43687">
    <property type="entry name" value="ADENYLYLSULFATE REDUCTASE, BETA SUBUNIT"/>
    <property type="match status" value="1"/>
</dbReference>
<evidence type="ECO:0000313" key="7">
    <source>
        <dbReference type="Proteomes" id="UP000019109"/>
    </source>
</evidence>
<dbReference type="Gene3D" id="3.30.70.20">
    <property type="match status" value="1"/>
</dbReference>
<dbReference type="PANTHER" id="PTHR43687:SF1">
    <property type="entry name" value="FERREDOXIN III"/>
    <property type="match status" value="1"/>
</dbReference>
<sequence>MLAKELTKKNIVIIDYCGIRGPASDGVLTLPSFLTLMFNYEKSAFTKIQSMEQIIKTTLDTKSDDTYSKIPPSKWYVPLNDIIRPTGERKYEEMKSKISVDPQRCKRCCLCARSCGRNCWVYNENGDFQKNQLSSKNTPMYNPDNCEFCLKCIHNCPEKAIYFSEKMKDKPRLNKAFYESLKKKLI</sequence>
<name>W4VAQ0_9FIRM</name>
<keyword evidence="1" id="KW-0004">4Fe-4S</keyword>
<comment type="caution">
    <text evidence="6">The sequence shown here is derived from an EMBL/GenBank/DDBJ whole genome shotgun (WGS) entry which is preliminary data.</text>
</comment>
<dbReference type="SUPFAM" id="SSF54862">
    <property type="entry name" value="4Fe-4S ferredoxins"/>
    <property type="match status" value="1"/>
</dbReference>
<evidence type="ECO:0000256" key="2">
    <source>
        <dbReference type="ARBA" id="ARBA00022723"/>
    </source>
</evidence>
<dbReference type="InterPro" id="IPR017900">
    <property type="entry name" value="4Fe4S_Fe_S_CS"/>
</dbReference>
<keyword evidence="3" id="KW-0408">Iron</keyword>
<dbReference type="InterPro" id="IPR017896">
    <property type="entry name" value="4Fe4S_Fe-S-bd"/>
</dbReference>
<proteinExistence type="predicted"/>
<dbReference type="GO" id="GO:0051539">
    <property type="term" value="F:4 iron, 4 sulfur cluster binding"/>
    <property type="evidence" value="ECO:0007669"/>
    <property type="project" value="UniProtKB-KW"/>
</dbReference>
<reference evidence="6" key="1">
    <citation type="journal article" date="2014" name="Genome Announc.">
        <title>Draft Genome Sequence of Clostridium straminisolvens Strain JCM 21531T, Isolated from a Cellulose-Degrading Bacterial Community.</title>
        <authorList>
            <person name="Yuki M."/>
            <person name="Oshima K."/>
            <person name="Suda W."/>
            <person name="Sakamoto M."/>
            <person name="Kitamura K."/>
            <person name="Iida T."/>
            <person name="Hattori M."/>
            <person name="Ohkuma M."/>
        </authorList>
    </citation>
    <scope>NUCLEOTIDE SEQUENCE [LARGE SCALE GENOMIC DNA]</scope>
    <source>
        <strain evidence="6">JCM 21531</strain>
    </source>
</reference>
<gene>
    <name evidence="6" type="ORF">JCM21531_3445</name>
</gene>
<dbReference type="EMBL" id="BAVR01000048">
    <property type="protein sequence ID" value="GAE89878.1"/>
    <property type="molecule type" value="Genomic_DNA"/>
</dbReference>
<dbReference type="InterPro" id="IPR050572">
    <property type="entry name" value="Fe-S_Ferredoxin"/>
</dbReference>
<organism evidence="6 7">
    <name type="scientific">Acetivibrio straminisolvens JCM 21531</name>
    <dbReference type="NCBI Taxonomy" id="1294263"/>
    <lineage>
        <taxon>Bacteria</taxon>
        <taxon>Bacillati</taxon>
        <taxon>Bacillota</taxon>
        <taxon>Clostridia</taxon>
        <taxon>Eubacteriales</taxon>
        <taxon>Oscillospiraceae</taxon>
        <taxon>Acetivibrio</taxon>
    </lineage>
</organism>
<keyword evidence="7" id="KW-1185">Reference proteome</keyword>
<accession>W4VAQ0</accession>
<dbReference type="GO" id="GO:0046872">
    <property type="term" value="F:metal ion binding"/>
    <property type="evidence" value="ECO:0007669"/>
    <property type="project" value="UniProtKB-KW"/>
</dbReference>
<dbReference type="Proteomes" id="UP000019109">
    <property type="component" value="Unassembled WGS sequence"/>
</dbReference>
<dbReference type="STRING" id="1294263.JCM21531_3445"/>
<keyword evidence="4" id="KW-0411">Iron-sulfur</keyword>
<evidence type="ECO:0000256" key="3">
    <source>
        <dbReference type="ARBA" id="ARBA00023004"/>
    </source>
</evidence>
<dbReference type="AlphaFoldDB" id="W4VAQ0"/>
<evidence type="ECO:0000256" key="4">
    <source>
        <dbReference type="ARBA" id="ARBA00023014"/>
    </source>
</evidence>
<evidence type="ECO:0000259" key="5">
    <source>
        <dbReference type="PROSITE" id="PS51379"/>
    </source>
</evidence>
<evidence type="ECO:0000256" key="1">
    <source>
        <dbReference type="ARBA" id="ARBA00022485"/>
    </source>
</evidence>
<keyword evidence="2" id="KW-0479">Metal-binding</keyword>
<feature type="domain" description="4Fe-4S ferredoxin-type" evidence="5">
    <location>
        <begin position="96"/>
        <end position="125"/>
    </location>
</feature>
<feature type="domain" description="4Fe-4S ferredoxin-type" evidence="5">
    <location>
        <begin position="137"/>
        <end position="166"/>
    </location>
</feature>
<protein>
    <submittedName>
        <fullName evidence="6">Ferredoxin</fullName>
    </submittedName>
</protein>
<evidence type="ECO:0000313" key="6">
    <source>
        <dbReference type="EMBL" id="GAE89878.1"/>
    </source>
</evidence>
<dbReference type="PROSITE" id="PS00198">
    <property type="entry name" value="4FE4S_FER_1"/>
    <property type="match status" value="1"/>
</dbReference>